<evidence type="ECO:0000256" key="2">
    <source>
        <dbReference type="HAMAP-Rule" id="MF_00048"/>
    </source>
</evidence>
<accession>A0AAE4CKG8</accession>
<proteinExistence type="inferred from homology"/>
<dbReference type="InterPro" id="IPR011856">
    <property type="entry name" value="tRNA_endonuc-like_dom_sf"/>
</dbReference>
<dbReference type="NCBIfam" id="NF009154">
    <property type="entry name" value="PRK12497.3-3"/>
    <property type="match status" value="1"/>
</dbReference>
<keyword evidence="3" id="KW-0378">Hydrolase</keyword>
<dbReference type="Gene3D" id="3.40.1350.10">
    <property type="match status" value="1"/>
</dbReference>
<keyword evidence="3" id="KW-0255">Endonuclease</keyword>
<dbReference type="NCBIfam" id="TIGR00252">
    <property type="entry name" value="YraN family protein"/>
    <property type="match status" value="1"/>
</dbReference>
<dbReference type="SUPFAM" id="SSF52980">
    <property type="entry name" value="Restriction endonuclease-like"/>
    <property type="match status" value="1"/>
</dbReference>
<evidence type="ECO:0000313" key="4">
    <source>
        <dbReference type="Proteomes" id="UP001180845"/>
    </source>
</evidence>
<name>A0AAE4CKG8_9ACTN</name>
<dbReference type="AlphaFoldDB" id="A0AAE4CKG8"/>
<keyword evidence="3" id="KW-0540">Nuclease</keyword>
<gene>
    <name evidence="3" type="ORF">JOF55_000895</name>
</gene>
<evidence type="ECO:0000256" key="1">
    <source>
        <dbReference type="ARBA" id="ARBA00006738"/>
    </source>
</evidence>
<dbReference type="PANTHER" id="PTHR34039">
    <property type="entry name" value="UPF0102 PROTEIN YRAN"/>
    <property type="match status" value="1"/>
</dbReference>
<evidence type="ECO:0000313" key="3">
    <source>
        <dbReference type="EMBL" id="MDR7300714.1"/>
    </source>
</evidence>
<dbReference type="PANTHER" id="PTHR34039:SF1">
    <property type="entry name" value="UPF0102 PROTEIN YRAN"/>
    <property type="match status" value="1"/>
</dbReference>
<dbReference type="HAMAP" id="MF_00048">
    <property type="entry name" value="UPF0102"/>
    <property type="match status" value="1"/>
</dbReference>
<dbReference type="GO" id="GO:0004519">
    <property type="term" value="F:endonuclease activity"/>
    <property type="evidence" value="ECO:0007669"/>
    <property type="project" value="UniProtKB-KW"/>
</dbReference>
<comment type="similarity">
    <text evidence="1 2">Belongs to the UPF0102 family.</text>
</comment>
<comment type="caution">
    <text evidence="3">The sequence shown here is derived from an EMBL/GenBank/DDBJ whole genome shotgun (WGS) entry which is preliminary data.</text>
</comment>
<protein>
    <recommendedName>
        <fullName evidence="2">UPF0102 protein JOF55_000895</fullName>
    </recommendedName>
</protein>
<dbReference type="Pfam" id="PF02021">
    <property type="entry name" value="UPF0102"/>
    <property type="match status" value="1"/>
</dbReference>
<dbReference type="EMBL" id="JAVDXW010000001">
    <property type="protein sequence ID" value="MDR7300714.1"/>
    <property type="molecule type" value="Genomic_DNA"/>
</dbReference>
<dbReference type="GO" id="GO:0003676">
    <property type="term" value="F:nucleic acid binding"/>
    <property type="evidence" value="ECO:0007669"/>
    <property type="project" value="InterPro"/>
</dbReference>
<organism evidence="3 4">
    <name type="scientific">Haloactinomyces albus</name>
    <dbReference type="NCBI Taxonomy" id="1352928"/>
    <lineage>
        <taxon>Bacteria</taxon>
        <taxon>Bacillati</taxon>
        <taxon>Actinomycetota</taxon>
        <taxon>Actinomycetes</taxon>
        <taxon>Actinopolysporales</taxon>
        <taxon>Actinopolysporaceae</taxon>
        <taxon>Haloactinomyces</taxon>
    </lineage>
</organism>
<sequence>MADKPVFGALSDDDTKSRKHALGKAGERLAAEYLEQHGFVVLSRNWRCSQGELDIVATDAHKVVVCEVKTRSGVDYGSPLEAVTPEKVKRLRALARAWLRAHAVRSCQVRFDVISVLWPPSGSVHIEHRAEVC</sequence>
<dbReference type="NCBIfam" id="NF009150">
    <property type="entry name" value="PRK12497.1-3"/>
    <property type="match status" value="1"/>
</dbReference>
<reference evidence="3" key="1">
    <citation type="submission" date="2023-07" db="EMBL/GenBank/DDBJ databases">
        <title>Sequencing the genomes of 1000 actinobacteria strains.</title>
        <authorList>
            <person name="Klenk H.-P."/>
        </authorList>
    </citation>
    <scope>NUCLEOTIDE SEQUENCE</scope>
    <source>
        <strain evidence="3">DSM 45977</strain>
    </source>
</reference>
<dbReference type="RefSeq" id="WP_310269941.1">
    <property type="nucleotide sequence ID" value="NZ_JAVDXW010000001.1"/>
</dbReference>
<dbReference type="CDD" id="cd20736">
    <property type="entry name" value="PoNe_Nuclease"/>
    <property type="match status" value="1"/>
</dbReference>
<dbReference type="InterPro" id="IPR003509">
    <property type="entry name" value="UPF0102_YraN-like"/>
</dbReference>
<dbReference type="InterPro" id="IPR011335">
    <property type="entry name" value="Restrct_endonuc-II-like"/>
</dbReference>
<keyword evidence="4" id="KW-1185">Reference proteome</keyword>
<dbReference type="Proteomes" id="UP001180845">
    <property type="component" value="Unassembled WGS sequence"/>
</dbReference>